<dbReference type="InterPro" id="IPR003582">
    <property type="entry name" value="ShKT_dom"/>
</dbReference>
<dbReference type="GO" id="GO:0005615">
    <property type="term" value="C:extracellular space"/>
    <property type="evidence" value="ECO:0007669"/>
    <property type="project" value="TreeGrafter"/>
</dbReference>
<protein>
    <submittedName>
        <fullName evidence="16">Carboxypeptidase B</fullName>
    </submittedName>
</protein>
<evidence type="ECO:0000256" key="10">
    <source>
        <dbReference type="ARBA" id="ARBA00023157"/>
    </source>
</evidence>
<feature type="active site" description="Proton donor/acceptor" evidence="12">
    <location>
        <position position="442"/>
    </location>
</feature>
<dbReference type="PANTHER" id="PTHR11705">
    <property type="entry name" value="PROTEASE FAMILY M14 CARBOXYPEPTIDASE A,B"/>
    <property type="match status" value="1"/>
</dbReference>
<dbReference type="SMART" id="SM00631">
    <property type="entry name" value="Zn_pept"/>
    <property type="match status" value="1"/>
</dbReference>
<evidence type="ECO:0000256" key="11">
    <source>
        <dbReference type="PROSITE-ProRule" id="PRU01005"/>
    </source>
</evidence>
<keyword evidence="9" id="KW-0482">Metalloprotease</keyword>
<dbReference type="PANTHER" id="PTHR11705:SF51">
    <property type="entry name" value="CARBOXYPEPTIDASE SURO-1-RELATED"/>
    <property type="match status" value="1"/>
</dbReference>
<dbReference type="CDD" id="cd03860">
    <property type="entry name" value="M14_CP_A-B_like"/>
    <property type="match status" value="1"/>
</dbReference>
<dbReference type="InterPro" id="IPR036990">
    <property type="entry name" value="M14A-like_propep"/>
</dbReference>
<keyword evidence="7" id="KW-0378">Hydrolase</keyword>
<dbReference type="GO" id="GO:0008270">
    <property type="term" value="F:zinc ion binding"/>
    <property type="evidence" value="ECO:0007669"/>
    <property type="project" value="InterPro"/>
</dbReference>
<dbReference type="GO" id="GO:0004181">
    <property type="term" value="F:metallocarboxypeptidase activity"/>
    <property type="evidence" value="ECO:0007669"/>
    <property type="project" value="InterPro"/>
</dbReference>
<evidence type="ECO:0000256" key="6">
    <source>
        <dbReference type="ARBA" id="ARBA00022729"/>
    </source>
</evidence>
<dbReference type="PROSITE" id="PS52035">
    <property type="entry name" value="PEPTIDASE_M14"/>
    <property type="match status" value="1"/>
</dbReference>
<evidence type="ECO:0000313" key="16">
    <source>
        <dbReference type="EMBL" id="ADY43047.1"/>
    </source>
</evidence>
<dbReference type="SUPFAM" id="SSF54897">
    <property type="entry name" value="Protease propeptides/inhibitors"/>
    <property type="match status" value="1"/>
</dbReference>
<evidence type="ECO:0000256" key="2">
    <source>
        <dbReference type="ARBA" id="ARBA00005988"/>
    </source>
</evidence>
<keyword evidence="4" id="KW-0645">Protease</keyword>
<evidence type="ECO:0000259" key="15">
    <source>
        <dbReference type="PROSITE" id="PS52035"/>
    </source>
</evidence>
<dbReference type="FunFam" id="3.40.630.10:FF:000070">
    <property type="entry name" value="Putative carboxypeptidase suro-1"/>
    <property type="match status" value="1"/>
</dbReference>
<keyword evidence="10" id="KW-1015">Disulfide bond</keyword>
<feature type="signal peptide" evidence="13">
    <location>
        <begin position="1"/>
        <end position="19"/>
    </location>
</feature>
<evidence type="ECO:0000256" key="13">
    <source>
        <dbReference type="SAM" id="SignalP"/>
    </source>
</evidence>
<dbReference type="Pfam" id="PF01549">
    <property type="entry name" value="ShK"/>
    <property type="match status" value="1"/>
</dbReference>
<feature type="chain" id="PRO_5003268435" evidence="13">
    <location>
        <begin position="20"/>
        <end position="679"/>
    </location>
</feature>
<dbReference type="Gene3D" id="3.30.70.340">
    <property type="entry name" value="Metallocarboxypeptidase-like"/>
    <property type="match status" value="1"/>
</dbReference>
<dbReference type="InterPro" id="IPR003146">
    <property type="entry name" value="M14A_act_pep"/>
</dbReference>
<evidence type="ECO:0000256" key="8">
    <source>
        <dbReference type="ARBA" id="ARBA00022833"/>
    </source>
</evidence>
<accession>F1KYU3</accession>
<dbReference type="PROSITE" id="PS51670">
    <property type="entry name" value="SHKT"/>
    <property type="match status" value="1"/>
</dbReference>
<keyword evidence="8" id="KW-0862">Zinc</keyword>
<dbReference type="SUPFAM" id="SSF53187">
    <property type="entry name" value="Zn-dependent exopeptidases"/>
    <property type="match status" value="1"/>
</dbReference>
<dbReference type="AlphaFoldDB" id="F1KYU3"/>
<dbReference type="InterPro" id="IPR000834">
    <property type="entry name" value="Peptidase_M14"/>
</dbReference>
<evidence type="ECO:0000256" key="5">
    <source>
        <dbReference type="ARBA" id="ARBA00022723"/>
    </source>
</evidence>
<dbReference type="Pfam" id="PF00246">
    <property type="entry name" value="Peptidase_M14"/>
    <property type="match status" value="1"/>
</dbReference>
<keyword evidence="3 16" id="KW-0121">Carboxypeptidase</keyword>
<feature type="domain" description="ShKT" evidence="14">
    <location>
        <begin position="641"/>
        <end position="677"/>
    </location>
</feature>
<sequence length="679" mass="77675">MSSFRIFITIAVFLNVALTVKSNTGPYKVYRIIPTTIQHMNVLKWLRDSAPDYEFDIWKDAGSIGDFADVMVPPSMHRIVEDLFTGENLTFAITIPDVMKLMRRSELEPYSVTQDSRSQKEGKDLLLSSNARLKDDPILDEEADQRAESQSKIGLLKAKYRFGDYGSYKEMIKFMRTIEFYYPNFTKVIRIGKTHEGSPIEGLKIGYPINDTEKRAFWIDGNIHAREWASSHTALFFINQLVSGYGSNDRITEFINEINIFIFPCLNPDGYEYTRSEPSPQVRLWRKNRSPQKCVRSLWGGRRCCEGVDLNRNFDFHWSETGSSTNPCSNLYQGEKVFSEPESRAVRDFLMSKEMKNKLDAFITLHTYAQLWIHPYSHETETYPMDYIELKRTAKRAIDKLKSVYGTQYKIGTGADTLSPASGGSDDWAKGVLGVKYVYLVELRPELELSNGFILNKYELIPTAVETWEAVQVVMTSVLRAKRLSESDSRLPSLLMRKQLYRQRAMHEDHELLHKGQPMARPFDVNLQARHSGVTVQQAVLDSRSPSAGHDQIESAESFVKFKNGSTTVFRNGNNLKTSAKPQIEKEAMGFSNIARPLNLAAKNTTNISLNIHQTSANRHQRKSSAISTRTVPESFANPNCRDMRYSCGFWLKSNNNVCIEQQQFMRLQCAFTCRFCTS</sequence>
<organism evidence="16">
    <name type="scientific">Ascaris suum</name>
    <name type="common">Pig roundworm</name>
    <name type="synonym">Ascaris lumbricoides</name>
    <dbReference type="NCBI Taxonomy" id="6253"/>
    <lineage>
        <taxon>Eukaryota</taxon>
        <taxon>Metazoa</taxon>
        <taxon>Ecdysozoa</taxon>
        <taxon>Nematoda</taxon>
        <taxon>Chromadorea</taxon>
        <taxon>Rhabditida</taxon>
        <taxon>Spirurina</taxon>
        <taxon>Ascaridomorpha</taxon>
        <taxon>Ascaridoidea</taxon>
        <taxon>Ascarididae</taxon>
        <taxon>Ascaris</taxon>
    </lineage>
</organism>
<dbReference type="MEROPS" id="M14.035"/>
<evidence type="ECO:0000256" key="3">
    <source>
        <dbReference type="ARBA" id="ARBA00022645"/>
    </source>
</evidence>
<evidence type="ECO:0000256" key="9">
    <source>
        <dbReference type="ARBA" id="ARBA00023049"/>
    </source>
</evidence>
<dbReference type="GO" id="GO:0006508">
    <property type="term" value="P:proteolysis"/>
    <property type="evidence" value="ECO:0007669"/>
    <property type="project" value="UniProtKB-KW"/>
</dbReference>
<dbReference type="EMBL" id="JI168226">
    <property type="protein sequence ID" value="ADY43047.1"/>
    <property type="molecule type" value="mRNA"/>
</dbReference>
<evidence type="ECO:0000256" key="12">
    <source>
        <dbReference type="PROSITE-ProRule" id="PRU01379"/>
    </source>
</evidence>
<comment type="caution">
    <text evidence="11">Lacks conserved residue(s) required for the propagation of feature annotation.</text>
</comment>
<feature type="domain" description="Peptidase M14" evidence="15">
    <location>
        <begin position="164"/>
        <end position="478"/>
    </location>
</feature>
<dbReference type="PRINTS" id="PR00765">
    <property type="entry name" value="CRBOXYPTASEA"/>
</dbReference>
<proteinExistence type="evidence at transcript level"/>
<evidence type="ECO:0000256" key="4">
    <source>
        <dbReference type="ARBA" id="ARBA00022670"/>
    </source>
</evidence>
<dbReference type="SMART" id="SM00254">
    <property type="entry name" value="ShKT"/>
    <property type="match status" value="1"/>
</dbReference>
<comment type="cofactor">
    <cofactor evidence="1">
        <name>Zn(2+)</name>
        <dbReference type="ChEBI" id="CHEBI:29105"/>
    </cofactor>
</comment>
<name>F1KYU3_ASCSU</name>
<comment type="similarity">
    <text evidence="2 12">Belongs to the peptidase M14 family.</text>
</comment>
<evidence type="ECO:0000256" key="1">
    <source>
        <dbReference type="ARBA" id="ARBA00001947"/>
    </source>
</evidence>
<keyword evidence="6 13" id="KW-0732">Signal</keyword>
<reference evidence="16" key="1">
    <citation type="journal article" date="2011" name="Genome Res.">
        <title>Deep small RNA sequencing from the nematode Ascaris reveals conservation, functional diversification, and novel developmental profiles.</title>
        <authorList>
            <person name="Wang J."/>
            <person name="Czech B."/>
            <person name="Crunk A."/>
            <person name="Wallace A."/>
            <person name="Mitreva M."/>
            <person name="Hannon G.J."/>
            <person name="Davis R.E."/>
        </authorList>
    </citation>
    <scope>NUCLEOTIDE SEQUENCE</scope>
</reference>
<evidence type="ECO:0000259" key="14">
    <source>
        <dbReference type="PROSITE" id="PS51670"/>
    </source>
</evidence>
<dbReference type="Pfam" id="PF02244">
    <property type="entry name" value="Propep_M14"/>
    <property type="match status" value="1"/>
</dbReference>
<dbReference type="Gene3D" id="3.40.630.10">
    <property type="entry name" value="Zn peptidases"/>
    <property type="match status" value="1"/>
</dbReference>
<keyword evidence="5" id="KW-0479">Metal-binding</keyword>
<evidence type="ECO:0000256" key="7">
    <source>
        <dbReference type="ARBA" id="ARBA00022801"/>
    </source>
</evidence>